<evidence type="ECO:0000313" key="3">
    <source>
        <dbReference type="Proteomes" id="UP001172102"/>
    </source>
</evidence>
<organism evidence="2 3">
    <name type="scientific">Lasiosphaeris hirsuta</name>
    <dbReference type="NCBI Taxonomy" id="260670"/>
    <lineage>
        <taxon>Eukaryota</taxon>
        <taxon>Fungi</taxon>
        <taxon>Dikarya</taxon>
        <taxon>Ascomycota</taxon>
        <taxon>Pezizomycotina</taxon>
        <taxon>Sordariomycetes</taxon>
        <taxon>Sordariomycetidae</taxon>
        <taxon>Sordariales</taxon>
        <taxon>Lasiosphaeriaceae</taxon>
        <taxon>Lasiosphaeris</taxon>
    </lineage>
</organism>
<dbReference type="AlphaFoldDB" id="A0AA40BBP0"/>
<feature type="region of interest" description="Disordered" evidence="1">
    <location>
        <begin position="149"/>
        <end position="178"/>
    </location>
</feature>
<protein>
    <submittedName>
        <fullName evidence="2">Uncharacterized protein</fullName>
    </submittedName>
</protein>
<comment type="caution">
    <text evidence="2">The sequence shown here is derived from an EMBL/GenBank/DDBJ whole genome shotgun (WGS) entry which is preliminary data.</text>
</comment>
<name>A0AA40BBP0_9PEZI</name>
<proteinExistence type="predicted"/>
<keyword evidence="3" id="KW-1185">Reference proteome</keyword>
<accession>A0AA40BBP0</accession>
<gene>
    <name evidence="2" type="ORF">B0H67DRAFT_68866</name>
</gene>
<dbReference type="EMBL" id="JAUKUA010000001">
    <property type="protein sequence ID" value="KAK0731325.1"/>
    <property type="molecule type" value="Genomic_DNA"/>
</dbReference>
<reference evidence="2" key="1">
    <citation type="submission" date="2023-06" db="EMBL/GenBank/DDBJ databases">
        <title>Genome-scale phylogeny and comparative genomics of the fungal order Sordariales.</title>
        <authorList>
            <consortium name="Lawrence Berkeley National Laboratory"/>
            <person name="Hensen N."/>
            <person name="Bonometti L."/>
            <person name="Westerberg I."/>
            <person name="Brannstrom I.O."/>
            <person name="Guillou S."/>
            <person name="Cros-Aarteil S."/>
            <person name="Calhoun S."/>
            <person name="Haridas S."/>
            <person name="Kuo A."/>
            <person name="Mondo S."/>
            <person name="Pangilinan J."/>
            <person name="Riley R."/>
            <person name="Labutti K."/>
            <person name="Andreopoulos B."/>
            <person name="Lipzen A."/>
            <person name="Chen C."/>
            <person name="Yanf M."/>
            <person name="Daum C."/>
            <person name="Ng V."/>
            <person name="Clum A."/>
            <person name="Steindorff A."/>
            <person name="Ohm R."/>
            <person name="Martin F."/>
            <person name="Silar P."/>
            <person name="Natvig D."/>
            <person name="Lalanne C."/>
            <person name="Gautier V."/>
            <person name="Ament-Velasquez S.L."/>
            <person name="Kruys A."/>
            <person name="Hutchinson M.I."/>
            <person name="Powell A.J."/>
            <person name="Barry K."/>
            <person name="Miller A.N."/>
            <person name="Grigoriev I.V."/>
            <person name="Debuchy R."/>
            <person name="Gladieux P."/>
            <person name="Thoren M.H."/>
            <person name="Johannesson H."/>
        </authorList>
    </citation>
    <scope>NUCLEOTIDE SEQUENCE</scope>
    <source>
        <strain evidence="2">SMH4607-1</strain>
    </source>
</reference>
<sequence>MGRWRAGTHGKHYAPRSPGRRTPWFCGVAIFAGGFCRLDDVRRQFSDREWQLNLAGGRFLGRRATEKVGSVPCTPKTTFRGQMTRNQATLFVQRPKVPTPTKASDSSRGNRSSLVHSGMAWTTRKEGLWFYRMKASSITPAEEGAVVCRPGWPESPRGGPRHLRHRGQAPDPKGYPAEVSNLPILTPVASIAASRFQHHDLFP</sequence>
<dbReference type="Proteomes" id="UP001172102">
    <property type="component" value="Unassembled WGS sequence"/>
</dbReference>
<evidence type="ECO:0000256" key="1">
    <source>
        <dbReference type="SAM" id="MobiDB-lite"/>
    </source>
</evidence>
<evidence type="ECO:0000313" key="2">
    <source>
        <dbReference type="EMBL" id="KAK0731325.1"/>
    </source>
</evidence>